<keyword evidence="2" id="KW-1185">Reference proteome</keyword>
<organism evidence="1 2">
    <name type="scientific">Bacillus phage Izhevsk</name>
    <dbReference type="NCBI Taxonomy" id="2724322"/>
    <lineage>
        <taxon>Viruses</taxon>
        <taxon>Duplodnaviria</taxon>
        <taxon>Heunggongvirae</taxon>
        <taxon>Uroviricota</taxon>
        <taxon>Caudoviricetes</taxon>
        <taxon>Joanripponvirinae</taxon>
        <taxon>Tsamsavirus</taxon>
        <taxon>Tsamsavirus izhevsk</taxon>
    </lineage>
</organism>
<sequence>MVNIINERFPEFGNATNEDDLLEEVFKAKVAFGKDIKVVFHPKYYRDCFQDNSRKSTFDARVAGISFELSILVDTYVLEFIERG</sequence>
<reference evidence="1 2" key="1">
    <citation type="submission" date="2020-03" db="EMBL/GenBank/DDBJ databases">
        <authorList>
            <person name="Skorynina A."/>
            <person name="Kazantseva O."/>
            <person name="Baycher S."/>
            <person name="Piligrimova E."/>
            <person name="Kuliabin V."/>
            <person name="Shadrin A."/>
        </authorList>
    </citation>
    <scope>NUCLEOTIDE SEQUENCE [LARGE SCALE GENOMIC DNA]</scope>
</reference>
<gene>
    <name evidence="1" type="ORF">Izhevsk_122</name>
</gene>
<name>A0A6H0X679_9CAUD</name>
<dbReference type="Proteomes" id="UP000503405">
    <property type="component" value="Segment"/>
</dbReference>
<protein>
    <submittedName>
        <fullName evidence="1">Uncharacterized protein</fullName>
    </submittedName>
</protein>
<evidence type="ECO:0000313" key="1">
    <source>
        <dbReference type="EMBL" id="QIW89803.1"/>
    </source>
</evidence>
<dbReference type="EMBL" id="MT254578">
    <property type="protein sequence ID" value="QIW89803.1"/>
    <property type="molecule type" value="Genomic_DNA"/>
</dbReference>
<accession>A0A6H0X679</accession>
<evidence type="ECO:0000313" key="2">
    <source>
        <dbReference type="Proteomes" id="UP000503405"/>
    </source>
</evidence>
<proteinExistence type="predicted"/>